<dbReference type="InterPro" id="IPR014004">
    <property type="entry name" value="Transpt-assoc_nodulatn_dom_bac"/>
</dbReference>
<dbReference type="Pfam" id="PF00263">
    <property type="entry name" value="Secretin"/>
    <property type="match status" value="1"/>
</dbReference>
<keyword evidence="3" id="KW-0472">Membrane</keyword>
<accession>A0A560LBX1</accession>
<reference evidence="5 6" key="1">
    <citation type="submission" date="2019-06" db="EMBL/GenBank/DDBJ databases">
        <title>Genomic Encyclopedia of Type Strains, Phase IV (KMG-V): Genome sequencing to study the core and pangenomes of soil and plant-associated prokaryotes.</title>
        <authorList>
            <person name="Whitman W."/>
        </authorList>
    </citation>
    <scope>NUCLEOTIDE SEQUENCE [LARGE SCALE GENOMIC DNA]</scope>
    <source>
        <strain evidence="5 6">BR 10355</strain>
    </source>
</reference>
<dbReference type="InterPro" id="IPR001775">
    <property type="entry name" value="GspD/PilQ"/>
</dbReference>
<feature type="transmembrane region" description="Helical" evidence="3">
    <location>
        <begin position="32"/>
        <end position="53"/>
    </location>
</feature>
<dbReference type="PROSITE" id="PS50914">
    <property type="entry name" value="BON"/>
    <property type="match status" value="1"/>
</dbReference>
<dbReference type="Pfam" id="PF13629">
    <property type="entry name" value="T2SS-T3SS_pil_N"/>
    <property type="match status" value="1"/>
</dbReference>
<dbReference type="GO" id="GO:0015627">
    <property type="term" value="C:type II protein secretion system complex"/>
    <property type="evidence" value="ECO:0007669"/>
    <property type="project" value="TreeGrafter"/>
</dbReference>
<dbReference type="Proteomes" id="UP000321304">
    <property type="component" value="Unassembled WGS sequence"/>
</dbReference>
<dbReference type="GO" id="GO:0009306">
    <property type="term" value="P:protein secretion"/>
    <property type="evidence" value="ECO:0007669"/>
    <property type="project" value="InterPro"/>
</dbReference>
<evidence type="ECO:0000256" key="1">
    <source>
        <dbReference type="RuleBase" id="RU004003"/>
    </source>
</evidence>
<evidence type="ECO:0000313" key="5">
    <source>
        <dbReference type="EMBL" id="TWB93023.1"/>
    </source>
</evidence>
<dbReference type="PANTHER" id="PTHR30332:SF17">
    <property type="entry name" value="TYPE IV PILIATION SYSTEM PROTEIN DR_0774-RELATED"/>
    <property type="match status" value="1"/>
</dbReference>
<dbReference type="AlphaFoldDB" id="A0A560LBX1"/>
<dbReference type="InterPro" id="IPR004846">
    <property type="entry name" value="T2SS/T3SS_dom"/>
</dbReference>
<protein>
    <submittedName>
        <fullName evidence="5">Pilus assembly protein CpaC</fullName>
    </submittedName>
</protein>
<feature type="domain" description="BON" evidence="4">
    <location>
        <begin position="137"/>
        <end position="207"/>
    </location>
</feature>
<dbReference type="PRINTS" id="PR00811">
    <property type="entry name" value="BCTERIALGSPD"/>
</dbReference>
<feature type="region of interest" description="Disordered" evidence="2">
    <location>
        <begin position="467"/>
        <end position="490"/>
    </location>
</feature>
<evidence type="ECO:0000256" key="3">
    <source>
        <dbReference type="SAM" id="Phobius"/>
    </source>
</evidence>
<dbReference type="SMART" id="SM00749">
    <property type="entry name" value="BON"/>
    <property type="match status" value="1"/>
</dbReference>
<keyword evidence="6" id="KW-1185">Reference proteome</keyword>
<organism evidence="5 6">
    <name type="scientific">Bradyrhizobium macuxiense</name>
    <dbReference type="NCBI Taxonomy" id="1755647"/>
    <lineage>
        <taxon>Bacteria</taxon>
        <taxon>Pseudomonadati</taxon>
        <taxon>Pseudomonadota</taxon>
        <taxon>Alphaproteobacteria</taxon>
        <taxon>Hyphomicrobiales</taxon>
        <taxon>Nitrobacteraceae</taxon>
        <taxon>Bradyrhizobium</taxon>
    </lineage>
</organism>
<keyword evidence="3" id="KW-0812">Transmembrane</keyword>
<proteinExistence type="inferred from homology"/>
<dbReference type="InterPro" id="IPR032789">
    <property type="entry name" value="T2SS-T3SS_pil_N"/>
</dbReference>
<sequence length="495" mass="51587">MYLKARAPLFALHSDVGNDRQSMVGSAATYAALPYLALALCAIVLLCPVAAAAQIKRDGRQGTSLPAPDSLNATLNLSSSQGKTIHLPAPAASIFVADPTIADYQAPSNTTIFVFGKRSGRTSLFALNDNGEALAEFRVVVTQPIEDLRATLKAEVGDYPIQVSYTPRGAILSGTAPNADVVDTAKKVTEQFLGAGALVVNKIQVAGSLQVNLSVRVAEVSRSAMKELGINLSAFGQNGTFSFGFSSGKGGGFGATSGGGTATIGFGAGNMNVSAVLDALASEHLASVLAEPNLTAMSGESASFLAGGEFPIPVMQDNRQVSVQFRQFGISLEFVPTVLSNNQINVRVKPEVSELSKEGEVKVNGMAVPALSTRRANTVVELASGQSFAIGGLIRRNFSTDIDTFPWLGDVPILGTLFRSSSFQKRETELVIIVTPYIVRPGSNLSQMSAPTDRIAPPSDAGRILTNTLASPPRGSSAPRTRLPGATGGAGFVIE</sequence>
<evidence type="ECO:0000313" key="6">
    <source>
        <dbReference type="Proteomes" id="UP000321304"/>
    </source>
</evidence>
<comment type="similarity">
    <text evidence="1">Belongs to the bacterial secretin family.</text>
</comment>
<dbReference type="PANTHER" id="PTHR30332">
    <property type="entry name" value="PROBABLE GENERAL SECRETION PATHWAY PROTEIN D"/>
    <property type="match status" value="1"/>
</dbReference>
<keyword evidence="3" id="KW-1133">Transmembrane helix</keyword>
<evidence type="ECO:0000256" key="2">
    <source>
        <dbReference type="SAM" id="MobiDB-lite"/>
    </source>
</evidence>
<dbReference type="InterPro" id="IPR050810">
    <property type="entry name" value="Bact_Secretion_Sys_Channel"/>
</dbReference>
<gene>
    <name evidence="5" type="ORF">FBZ93_11162</name>
</gene>
<name>A0A560LBX1_9BRAD</name>
<evidence type="ECO:0000259" key="4">
    <source>
        <dbReference type="PROSITE" id="PS50914"/>
    </source>
</evidence>
<dbReference type="EMBL" id="VITY01000011">
    <property type="protein sequence ID" value="TWB93023.1"/>
    <property type="molecule type" value="Genomic_DNA"/>
</dbReference>
<dbReference type="InterPro" id="IPR007055">
    <property type="entry name" value="BON_dom"/>
</dbReference>
<comment type="caution">
    <text evidence="5">The sequence shown here is derived from an EMBL/GenBank/DDBJ whole genome shotgun (WGS) entry which is preliminary data.</text>
</comment>